<dbReference type="InterPro" id="IPR037460">
    <property type="entry name" value="SEST-like"/>
</dbReference>
<dbReference type="SUPFAM" id="SSF52266">
    <property type="entry name" value="SGNH hydrolase"/>
    <property type="match status" value="1"/>
</dbReference>
<evidence type="ECO:0000256" key="2">
    <source>
        <dbReference type="SAM" id="MobiDB-lite"/>
    </source>
</evidence>
<dbReference type="FunFam" id="3.40.50.1110:FF:000126">
    <property type="entry name" value="Uncharacterized protein"/>
    <property type="match status" value="1"/>
</dbReference>
<dbReference type="Gene3D" id="3.40.50.1110">
    <property type="entry name" value="SGNH hydrolase"/>
    <property type="match status" value="1"/>
</dbReference>
<comment type="caution">
    <text evidence="4">The sequence shown here is derived from an EMBL/GenBank/DDBJ whole genome shotgun (WGS) entry which is preliminary data.</text>
</comment>
<dbReference type="Proteomes" id="UP000596902">
    <property type="component" value="Unassembled WGS sequence"/>
</dbReference>
<sequence length="804" mass="89123">MMASKVLTPRDTNAQVKPVPSPEKGLEKKDAKSLDYHRRVLQSRLDSEPEQKFVSPSDEIMSPATQKLQAFKTKHAMKKSKPQTLFKKTSSKNLESNKGSGTLICIFAPTHTMTQPSSDEKALEEEIENLERRLHDAKARLNPDNVAATPSSPANDAALHALLLLADSALPLGSFAFSSGLESYLAHHKPSPPSASQLPAFHTFLRLSLSSLASTSLPYVLAGYRHPEDIETLDNDFDASTPCTVARRASIAQGRALLAVWDRSFRTQYNTPKDHASQDAMHGTMSSEAAISALKSFSAALRTSELVNVHLAPLWGLVTSILAVPLQQAAYLFLFSHARTVVSAAVRASVMGPYQAQAVLASAELQERIRGLVDEGWDKTVQDAGQSVPVMDLWVGRHEKLAGTMFDLDFNKWLLVTIFPDFFNSAVQSRVNEAVLKFPWIQRFASVGDSYSAGLGSGDRLDWLCSRYAQSYPNILQASLLGDNPNRTHQFLACSGATSTEILEKQIPALQDNLDLLTMSAGGNDIGLTPILSNCVYQFYMSAEDSCRQAIDEARTKIANETELYHNVTLLIEAAKPKMNLEHGIIYYTGYAGFFGTDDQTCDNVTWAVWKDVEWTKQYLKRELRLELNNMVHNVNTILSKAVRDAGPNVRFIDYDAHISAARGRYCEKDVLEPDPNRLGLAFYEWNTVDTGENKTALQNRTGDDVPKHSFQGGIARDINKTLEQHPDWTFDPDKGFVNKTKGGKDGGIQGEGWLGDSIHWLLPDSYKRVFHLRPKGHAIVARLVVEDLQRHGPRSQEGEVEEL</sequence>
<dbReference type="Pfam" id="PF13472">
    <property type="entry name" value="Lipase_GDSL_2"/>
    <property type="match status" value="1"/>
</dbReference>
<dbReference type="InterPro" id="IPR038277">
    <property type="entry name" value="UreF_sf"/>
</dbReference>
<feature type="domain" description="SGNH hydrolase-type esterase" evidence="3">
    <location>
        <begin position="447"/>
        <end position="609"/>
    </location>
</feature>
<dbReference type="Pfam" id="PF05032">
    <property type="entry name" value="Spo12"/>
    <property type="match status" value="1"/>
</dbReference>
<reference evidence="4" key="1">
    <citation type="submission" date="2020-01" db="EMBL/GenBank/DDBJ databases">
        <authorList>
            <person name="Feng Z.H.Z."/>
        </authorList>
    </citation>
    <scope>NUCLEOTIDE SEQUENCE</scope>
    <source>
        <strain evidence="4">CBS107.38</strain>
    </source>
</reference>
<gene>
    <name evidence="4" type="ORF">GT037_010476</name>
</gene>
<dbReference type="AlphaFoldDB" id="A0A8H7AVM6"/>
<dbReference type="RefSeq" id="XP_038781773.1">
    <property type="nucleotide sequence ID" value="XM_038935523.1"/>
</dbReference>
<feature type="compositionally biased region" description="Basic and acidic residues" evidence="2">
    <location>
        <begin position="24"/>
        <end position="34"/>
    </location>
</feature>
<name>A0A8H7AVM6_9PLEO</name>
<dbReference type="CDD" id="cd01823">
    <property type="entry name" value="SEST_like"/>
    <property type="match status" value="1"/>
</dbReference>
<dbReference type="GO" id="GO:0016151">
    <property type="term" value="F:nickel cation binding"/>
    <property type="evidence" value="ECO:0007669"/>
    <property type="project" value="InterPro"/>
</dbReference>
<feature type="region of interest" description="Disordered" evidence="2">
    <location>
        <begin position="1"/>
        <end position="34"/>
    </location>
</feature>
<accession>A0A8H7AVM6</accession>
<evidence type="ECO:0000313" key="4">
    <source>
        <dbReference type="EMBL" id="KAF7671401.1"/>
    </source>
</evidence>
<dbReference type="Pfam" id="PF01730">
    <property type="entry name" value="UreF"/>
    <property type="match status" value="1"/>
</dbReference>
<dbReference type="GO" id="GO:0006629">
    <property type="term" value="P:lipid metabolic process"/>
    <property type="evidence" value="ECO:0007669"/>
    <property type="project" value="TreeGrafter"/>
</dbReference>
<reference evidence="4" key="2">
    <citation type="submission" date="2020-08" db="EMBL/GenBank/DDBJ databases">
        <title>Draft Genome Sequence of Cumin Blight Pathogen Alternaria burnsii.</title>
        <authorList>
            <person name="Feng Z."/>
        </authorList>
    </citation>
    <scope>NUCLEOTIDE SEQUENCE</scope>
    <source>
        <strain evidence="4">CBS107.38</strain>
    </source>
</reference>
<dbReference type="InterPro" id="IPR007727">
    <property type="entry name" value="Spo12"/>
</dbReference>
<organism evidence="4 5">
    <name type="scientific">Alternaria burnsii</name>
    <dbReference type="NCBI Taxonomy" id="1187904"/>
    <lineage>
        <taxon>Eukaryota</taxon>
        <taxon>Fungi</taxon>
        <taxon>Dikarya</taxon>
        <taxon>Ascomycota</taxon>
        <taxon>Pezizomycotina</taxon>
        <taxon>Dothideomycetes</taxon>
        <taxon>Pleosporomycetidae</taxon>
        <taxon>Pleosporales</taxon>
        <taxon>Pleosporineae</taxon>
        <taxon>Pleosporaceae</taxon>
        <taxon>Alternaria</taxon>
        <taxon>Alternaria sect. Alternaria</taxon>
    </lineage>
</organism>
<evidence type="ECO:0000313" key="5">
    <source>
        <dbReference type="Proteomes" id="UP000596902"/>
    </source>
</evidence>
<dbReference type="InterPro" id="IPR013830">
    <property type="entry name" value="SGNH_hydro"/>
</dbReference>
<evidence type="ECO:0000259" key="3">
    <source>
        <dbReference type="Pfam" id="PF13472"/>
    </source>
</evidence>
<dbReference type="PANTHER" id="PTHR37981">
    <property type="entry name" value="LIPASE 2"/>
    <property type="match status" value="1"/>
</dbReference>
<comment type="similarity">
    <text evidence="1">Belongs to the UreF family.</text>
</comment>
<dbReference type="Gene3D" id="1.10.4190.10">
    <property type="entry name" value="Urease accessory protein UreF"/>
    <property type="match status" value="1"/>
</dbReference>
<dbReference type="GO" id="GO:0016788">
    <property type="term" value="F:hydrolase activity, acting on ester bonds"/>
    <property type="evidence" value="ECO:0007669"/>
    <property type="project" value="InterPro"/>
</dbReference>
<dbReference type="PANTHER" id="PTHR37981:SF1">
    <property type="entry name" value="SGNH HYDROLASE-TYPE ESTERASE DOMAIN-CONTAINING PROTEIN"/>
    <property type="match status" value="1"/>
</dbReference>
<proteinExistence type="inferred from homology"/>
<protein>
    <recommendedName>
        <fullName evidence="3">SGNH hydrolase-type esterase domain-containing protein</fullName>
    </recommendedName>
</protein>
<evidence type="ECO:0000256" key="1">
    <source>
        <dbReference type="ARBA" id="ARBA00046339"/>
    </source>
</evidence>
<dbReference type="GeneID" id="62208701"/>
<keyword evidence="5" id="KW-1185">Reference proteome</keyword>
<dbReference type="InterPro" id="IPR002639">
    <property type="entry name" value="UreF"/>
</dbReference>
<dbReference type="EMBL" id="JAAABM010000022">
    <property type="protein sequence ID" value="KAF7671401.1"/>
    <property type="molecule type" value="Genomic_DNA"/>
</dbReference>
<dbReference type="InterPro" id="IPR036514">
    <property type="entry name" value="SGNH_hydro_sf"/>
</dbReference>